<feature type="domain" description="Immunity MXAN-0049 protein" evidence="1">
    <location>
        <begin position="91"/>
        <end position="173"/>
    </location>
</feature>
<dbReference type="EMBL" id="PVTZ01000004">
    <property type="protein sequence ID" value="PRZ15536.1"/>
    <property type="molecule type" value="Genomic_DNA"/>
</dbReference>
<dbReference type="Pfam" id="PF07791">
    <property type="entry name" value="Imm11"/>
    <property type="match status" value="1"/>
</dbReference>
<evidence type="ECO:0000313" key="2">
    <source>
        <dbReference type="EMBL" id="PRZ15536.1"/>
    </source>
</evidence>
<evidence type="ECO:0000259" key="1">
    <source>
        <dbReference type="Pfam" id="PF07791"/>
    </source>
</evidence>
<dbReference type="Proteomes" id="UP000238836">
    <property type="component" value="Unassembled WGS sequence"/>
</dbReference>
<protein>
    <recommendedName>
        <fullName evidence="1">Immunity MXAN-0049 protein domain-containing protein</fullName>
    </recommendedName>
</protein>
<name>A0ABX5EQI7_9BACL</name>
<evidence type="ECO:0000313" key="3">
    <source>
        <dbReference type="Proteomes" id="UP000238836"/>
    </source>
</evidence>
<dbReference type="RefSeq" id="WP_106342208.1">
    <property type="nucleotide sequence ID" value="NZ_PVTZ01000004.1"/>
</dbReference>
<accession>A0ABX5EQI7</accession>
<sequence length="178" mass="21026">MKIYVLDQDYSYQSIAPIKEQLFDQLEQLGKSLIKNWESIELKVPESKKEFPRSDFPNLLKYVPVFSQKAKECFYGLLRPLGEFLTVTIENEDYFAYNLTNIIDGLDEEQSEVKRFVSSGRIMRIVKHEFVPEKVKEQIMFKIPQDPGSIYVSDLFVEKYNQHELVGLKFREIWNKNA</sequence>
<proteinExistence type="predicted"/>
<reference evidence="2 3" key="1">
    <citation type="submission" date="2018-03" db="EMBL/GenBank/DDBJ databases">
        <title>Genomic Encyclopedia of Archaeal and Bacterial Type Strains, Phase II (KMG-II): from individual species to whole genera.</title>
        <authorList>
            <person name="Goeker M."/>
        </authorList>
    </citation>
    <scope>NUCLEOTIDE SEQUENCE [LARGE SCALE GENOMIC DNA]</scope>
    <source>
        <strain evidence="2 3">RHA1</strain>
    </source>
</reference>
<keyword evidence="3" id="KW-1185">Reference proteome</keyword>
<comment type="caution">
    <text evidence="2">The sequence shown here is derived from an EMBL/GenBank/DDBJ whole genome shotgun (WGS) entry which is preliminary data.</text>
</comment>
<gene>
    <name evidence="2" type="ORF">CLV36_104261</name>
</gene>
<dbReference type="InterPro" id="IPR012433">
    <property type="entry name" value="Imm11"/>
</dbReference>
<organism evidence="2 3">
    <name type="scientific">Laceyella sediminis</name>
    <dbReference type="NCBI Taxonomy" id="573074"/>
    <lineage>
        <taxon>Bacteria</taxon>
        <taxon>Bacillati</taxon>
        <taxon>Bacillota</taxon>
        <taxon>Bacilli</taxon>
        <taxon>Bacillales</taxon>
        <taxon>Thermoactinomycetaceae</taxon>
        <taxon>Laceyella</taxon>
    </lineage>
</organism>